<proteinExistence type="predicted"/>
<sequence length="416" mass="47003">MIKKKIWLGMVITFMATLALTSCAKGNDSVSSSEEVVEVLNDKGVGTGISKSFVPILEKESGLNIKFVNTPDLSAYQTNIQQSLQGKDAPALFTWWTGSQMKELVKNGLLEDLTDQWDSYVTEGVSDQIKDALSVDGKVYGAPLNILYNGVFFNKEIFDKYNLKEPTTLDEFMVVCETLKENGITPIGIGNTWQSFVWPQALMGSMDPDLYDEWTTGKVDFTDARIKKVFNKWCEMIEKGYFSDVQQDQVKEFASGKTAMMFQATNLLTGLNDEYGMTSGKDIGIFVLPSEEAKSKQTIFYEVAPFVVGKNSSQKEEAKEVLKSYYKNDIQQEYADKTGISAVTNVTFTDPVSKYLTEKASDEEHYALKLRYYEQFTPEIVNLSIDEYWKIADNPTEKQVDESLTNIQNKWSEVER</sequence>
<dbReference type="Pfam" id="PF01547">
    <property type="entry name" value="SBP_bac_1"/>
    <property type="match status" value="1"/>
</dbReference>
<dbReference type="Gene3D" id="3.40.190.10">
    <property type="entry name" value="Periplasmic binding protein-like II"/>
    <property type="match status" value="2"/>
</dbReference>
<dbReference type="PROSITE" id="PS51257">
    <property type="entry name" value="PROKAR_LIPOPROTEIN"/>
    <property type="match status" value="1"/>
</dbReference>
<dbReference type="AlphaFoldDB" id="A0A367CCF6"/>
<protein>
    <submittedName>
        <fullName evidence="1">Uncharacterized protein</fullName>
    </submittedName>
</protein>
<evidence type="ECO:0000313" key="1">
    <source>
        <dbReference type="EMBL" id="RCA10341.1"/>
    </source>
</evidence>
<comment type="caution">
    <text evidence="1">The sequence shown here is derived from an EMBL/GenBank/DDBJ whole genome shotgun (WGS) entry which is preliminary data.</text>
</comment>
<dbReference type="PANTHER" id="PTHR43649">
    <property type="entry name" value="ARABINOSE-BINDING PROTEIN-RELATED"/>
    <property type="match status" value="1"/>
</dbReference>
<name>A0A367CCF6_9ENTE</name>
<evidence type="ECO:0000313" key="2">
    <source>
        <dbReference type="Proteomes" id="UP000252797"/>
    </source>
</evidence>
<gene>
    <name evidence="1" type="ORF">EA71_01091</name>
</gene>
<reference evidence="1 2" key="1">
    <citation type="submission" date="2015-06" db="EMBL/GenBank/DDBJ databases">
        <title>The Genome Sequence of Enterococcus durans 4EA1.</title>
        <authorList>
            <consortium name="The Broad Institute Genomics Platform"/>
            <consortium name="The Broad Institute Genome Sequencing Center for Infectious Disease"/>
            <person name="Earl A.M."/>
            <person name="Van Tyne D."/>
            <person name="Lebreton F."/>
            <person name="Saavedra J.T."/>
            <person name="Gilmore M.S."/>
            <person name="Manson Mcguire A."/>
            <person name="Clock S."/>
            <person name="Crupain M."/>
            <person name="Rangan U."/>
            <person name="Young S."/>
            <person name="Abouelleil A."/>
            <person name="Cao P."/>
            <person name="Chapman S.B."/>
            <person name="Griggs A."/>
            <person name="Priest M."/>
            <person name="Shea T."/>
            <person name="Wortman J."/>
            <person name="Nusbaum C."/>
            <person name="Birren B."/>
        </authorList>
    </citation>
    <scope>NUCLEOTIDE SEQUENCE [LARGE SCALE GENOMIC DNA]</scope>
    <source>
        <strain evidence="1 2">4EA1</strain>
    </source>
</reference>
<accession>A0A367CCF6</accession>
<dbReference type="InterPro" id="IPR006059">
    <property type="entry name" value="SBP"/>
</dbReference>
<dbReference type="SUPFAM" id="SSF53850">
    <property type="entry name" value="Periplasmic binding protein-like II"/>
    <property type="match status" value="1"/>
</dbReference>
<organism evidence="1 2">
    <name type="scientific">Enterococcus durans</name>
    <dbReference type="NCBI Taxonomy" id="53345"/>
    <lineage>
        <taxon>Bacteria</taxon>
        <taxon>Bacillati</taxon>
        <taxon>Bacillota</taxon>
        <taxon>Bacilli</taxon>
        <taxon>Lactobacillales</taxon>
        <taxon>Enterococcaceae</taxon>
        <taxon>Enterococcus</taxon>
    </lineage>
</organism>
<dbReference type="EMBL" id="LEPB01000004">
    <property type="protein sequence ID" value="RCA10341.1"/>
    <property type="molecule type" value="Genomic_DNA"/>
</dbReference>
<dbReference type="InterPro" id="IPR050490">
    <property type="entry name" value="Bact_solute-bd_prot1"/>
</dbReference>
<dbReference type="RefSeq" id="WP_113845451.1">
    <property type="nucleotide sequence ID" value="NZ_CABGJE010000001.1"/>
</dbReference>
<dbReference type="Proteomes" id="UP000252797">
    <property type="component" value="Unassembled WGS sequence"/>
</dbReference>